<dbReference type="EMBL" id="BTRK01000004">
    <property type="protein sequence ID" value="GMR49124.1"/>
    <property type="molecule type" value="Genomic_DNA"/>
</dbReference>
<feature type="non-terminal residue" evidence="1">
    <location>
        <position position="80"/>
    </location>
</feature>
<reference evidence="2" key="1">
    <citation type="submission" date="2022-10" db="EMBL/GenBank/DDBJ databases">
        <title>Genome assembly of Pristionchus species.</title>
        <authorList>
            <person name="Yoshida K."/>
            <person name="Sommer R.J."/>
        </authorList>
    </citation>
    <scope>NUCLEOTIDE SEQUENCE [LARGE SCALE GENOMIC DNA]</scope>
    <source>
        <strain evidence="2">RS5460</strain>
    </source>
</reference>
<organism evidence="1 2">
    <name type="scientific">Pristionchus mayeri</name>
    <dbReference type="NCBI Taxonomy" id="1317129"/>
    <lineage>
        <taxon>Eukaryota</taxon>
        <taxon>Metazoa</taxon>
        <taxon>Ecdysozoa</taxon>
        <taxon>Nematoda</taxon>
        <taxon>Chromadorea</taxon>
        <taxon>Rhabditida</taxon>
        <taxon>Rhabditina</taxon>
        <taxon>Diplogasteromorpha</taxon>
        <taxon>Diplogasteroidea</taxon>
        <taxon>Neodiplogasteridae</taxon>
        <taxon>Pristionchus</taxon>
    </lineage>
</organism>
<accession>A0AAN5I2C3</accession>
<name>A0AAN5I2C3_9BILA</name>
<dbReference type="Proteomes" id="UP001328107">
    <property type="component" value="Unassembled WGS sequence"/>
</dbReference>
<sequence>AVEVRVENGSLHRSSSFKEIPFTKTMGCTVNNITQSFNLICGEDNCDKTQTVEKLGEMCDGSFPSPPPSIIQVAFSNVET</sequence>
<dbReference type="AlphaFoldDB" id="A0AAN5I2C3"/>
<proteinExistence type="predicted"/>
<keyword evidence="2" id="KW-1185">Reference proteome</keyword>
<comment type="caution">
    <text evidence="1">The sequence shown here is derived from an EMBL/GenBank/DDBJ whole genome shotgun (WGS) entry which is preliminary data.</text>
</comment>
<gene>
    <name evidence="1" type="ORF">PMAYCL1PPCAC_19319</name>
</gene>
<feature type="non-terminal residue" evidence="1">
    <location>
        <position position="1"/>
    </location>
</feature>
<protein>
    <submittedName>
        <fullName evidence="1">Uncharacterized protein</fullName>
    </submittedName>
</protein>
<evidence type="ECO:0000313" key="1">
    <source>
        <dbReference type="EMBL" id="GMR49124.1"/>
    </source>
</evidence>
<evidence type="ECO:0000313" key="2">
    <source>
        <dbReference type="Proteomes" id="UP001328107"/>
    </source>
</evidence>